<organism evidence="1 2">
    <name type="scientific">Bacillus toyonensis</name>
    <dbReference type="NCBI Taxonomy" id="155322"/>
    <lineage>
        <taxon>Bacteria</taxon>
        <taxon>Bacillati</taxon>
        <taxon>Bacillota</taxon>
        <taxon>Bacilli</taxon>
        <taxon>Bacillales</taxon>
        <taxon>Bacillaceae</taxon>
        <taxon>Bacillus</taxon>
        <taxon>Bacillus cereus group</taxon>
    </lineage>
</organism>
<name>A0A2C4PU87_9BACI</name>
<dbReference type="CDD" id="cd02440">
    <property type="entry name" value="AdoMet_MTases"/>
    <property type="match status" value="1"/>
</dbReference>
<comment type="caution">
    <text evidence="1">The sequence shown here is derived from an EMBL/GenBank/DDBJ whole genome shotgun (WGS) entry which is preliminary data.</text>
</comment>
<evidence type="ECO:0000313" key="1">
    <source>
        <dbReference type="EMBL" id="PHD55782.1"/>
    </source>
</evidence>
<dbReference type="AlphaFoldDB" id="A0A2C4PU87"/>
<reference evidence="1 2" key="1">
    <citation type="submission" date="2017-09" db="EMBL/GenBank/DDBJ databases">
        <title>Large-scale bioinformatics analysis of Bacillus genomes uncovers conserved roles of natural products in bacterial physiology.</title>
        <authorList>
            <consortium name="Agbiome Team Llc"/>
            <person name="Bleich R.M."/>
            <person name="Grubbs K.J."/>
            <person name="Santa Maria K.C."/>
            <person name="Allen S.E."/>
            <person name="Farag S."/>
            <person name="Shank E.A."/>
            <person name="Bowers A."/>
        </authorList>
    </citation>
    <scope>NUCLEOTIDE SEQUENCE [LARGE SCALE GENOMIC DNA]</scope>
    <source>
        <strain evidence="1 2">AFS044250</strain>
    </source>
</reference>
<dbReference type="Gene3D" id="3.40.50.150">
    <property type="entry name" value="Vaccinia Virus protein VP39"/>
    <property type="match status" value="1"/>
</dbReference>
<protein>
    <recommendedName>
        <fullName evidence="3">SAM-dependent methyltransferase</fullName>
    </recommendedName>
</protein>
<dbReference type="EMBL" id="NUSQ01000264">
    <property type="protein sequence ID" value="PHD55782.1"/>
    <property type="molecule type" value="Genomic_DNA"/>
</dbReference>
<proteinExistence type="predicted"/>
<sequence length="158" mass="18502">MLPLKRKKEHTPLLLIEINERFAQTLHEKHKYEPNVHVIHGSAENIQQYIEEHNITKVDVVISGLPFSSLPNKISSLILLHVQKTLNKNGIFVTFQYSQIKKAVSLYSNTKSMVKYSACIRVYLQKLIRGVIEIELRNLQLPRTLKNWILSYFLMYLE</sequence>
<accession>A0A2C4PU87</accession>
<dbReference type="Proteomes" id="UP000225997">
    <property type="component" value="Unassembled WGS sequence"/>
</dbReference>
<dbReference type="SUPFAM" id="SSF53335">
    <property type="entry name" value="S-adenosyl-L-methionine-dependent methyltransferases"/>
    <property type="match status" value="1"/>
</dbReference>
<evidence type="ECO:0000313" key="2">
    <source>
        <dbReference type="Proteomes" id="UP000225997"/>
    </source>
</evidence>
<dbReference type="InterPro" id="IPR029063">
    <property type="entry name" value="SAM-dependent_MTases_sf"/>
</dbReference>
<gene>
    <name evidence="1" type="ORF">COF40_29955</name>
</gene>
<evidence type="ECO:0008006" key="3">
    <source>
        <dbReference type="Google" id="ProtNLM"/>
    </source>
</evidence>